<name>A0A177NQE9_9GAMM</name>
<dbReference type="EMBL" id="LUUJ01000048">
    <property type="protein sequence ID" value="OAI19533.1"/>
    <property type="molecule type" value="Genomic_DNA"/>
</dbReference>
<protein>
    <recommendedName>
        <fullName evidence="4">DUF4398 domain-containing protein</fullName>
    </recommendedName>
</protein>
<feature type="chain" id="PRO_5008069425" description="DUF4398 domain-containing protein" evidence="1">
    <location>
        <begin position="22"/>
        <end position="154"/>
    </location>
</feature>
<dbReference type="Proteomes" id="UP000077857">
    <property type="component" value="Unassembled WGS sequence"/>
</dbReference>
<comment type="caution">
    <text evidence="2">The sequence shown here is derived from an EMBL/GenBank/DDBJ whole genome shotgun (WGS) entry which is preliminary data.</text>
</comment>
<proteinExistence type="predicted"/>
<dbReference type="RefSeq" id="WP_064039502.1">
    <property type="nucleotide sequence ID" value="NZ_LUUJ01000048.1"/>
</dbReference>
<accession>A0A177NQE9</accession>
<evidence type="ECO:0000313" key="2">
    <source>
        <dbReference type="EMBL" id="OAI19533.1"/>
    </source>
</evidence>
<feature type="signal peptide" evidence="1">
    <location>
        <begin position="1"/>
        <end position="21"/>
    </location>
</feature>
<dbReference type="OrthoDB" id="5574126at2"/>
<reference evidence="2 3" key="1">
    <citation type="submission" date="2016-03" db="EMBL/GenBank/DDBJ databases">
        <authorList>
            <person name="Ploux O."/>
        </authorList>
    </citation>
    <scope>NUCLEOTIDE SEQUENCE [LARGE SCALE GENOMIC DNA]</scope>
    <source>
        <strain evidence="2 3">R-45378</strain>
    </source>
</reference>
<organism evidence="2 3">
    <name type="scientific">Methylomonas koyamae</name>
    <dbReference type="NCBI Taxonomy" id="702114"/>
    <lineage>
        <taxon>Bacteria</taxon>
        <taxon>Pseudomonadati</taxon>
        <taxon>Pseudomonadota</taxon>
        <taxon>Gammaproteobacteria</taxon>
        <taxon>Methylococcales</taxon>
        <taxon>Methylococcaceae</taxon>
        <taxon>Methylomonas</taxon>
    </lineage>
</organism>
<sequence length="154" mass="16560">MSKRLLIPSIVALIGSQTVWADWPPELEAKAAAECTAAQRAAQARQQQAQQMLDAAKAKAEREVMDGKRNALGAAAQGKSDAEVDRLYQARTRQNQAEAERLSAEARAALSSGQGAAAVKHVTGKTLQELENTSDAEAEALAQELEKKIRPVKR</sequence>
<keyword evidence="1" id="KW-0732">Signal</keyword>
<evidence type="ECO:0000256" key="1">
    <source>
        <dbReference type="SAM" id="SignalP"/>
    </source>
</evidence>
<evidence type="ECO:0000313" key="3">
    <source>
        <dbReference type="Proteomes" id="UP000077857"/>
    </source>
</evidence>
<evidence type="ECO:0008006" key="4">
    <source>
        <dbReference type="Google" id="ProtNLM"/>
    </source>
</evidence>
<dbReference type="AlphaFoldDB" id="A0A177NQE9"/>
<gene>
    <name evidence="2" type="ORF">A1507_07040</name>
</gene>